<evidence type="ECO:0000256" key="10">
    <source>
        <dbReference type="ARBA" id="ARBA00022679"/>
    </source>
</evidence>
<keyword evidence="22" id="KW-1185">Reference proteome</keyword>
<dbReference type="PANTHER" id="PTHR46382">
    <property type="entry name" value="PHOSPHATIDATE CYTIDYLYLTRANSFERASE"/>
    <property type="match status" value="1"/>
</dbReference>
<evidence type="ECO:0000256" key="7">
    <source>
        <dbReference type="ARBA" id="ARBA00019373"/>
    </source>
</evidence>
<keyword evidence="9" id="KW-0444">Lipid biosynthesis</keyword>
<evidence type="ECO:0000256" key="14">
    <source>
        <dbReference type="ARBA" id="ARBA00023098"/>
    </source>
</evidence>
<evidence type="ECO:0000256" key="19">
    <source>
        <dbReference type="SAM" id="MobiDB-lite"/>
    </source>
</evidence>
<feature type="region of interest" description="Disordered" evidence="19">
    <location>
        <begin position="1"/>
        <end position="63"/>
    </location>
</feature>
<reference evidence="21 22" key="1">
    <citation type="submission" date="2018-10" db="EMBL/GenBank/DDBJ databases">
        <title>Genomic Encyclopedia of Archaeal and Bacterial Type Strains, Phase II (KMG-II): from individual species to whole genera.</title>
        <authorList>
            <person name="Goeker M."/>
        </authorList>
    </citation>
    <scope>NUCLEOTIDE SEQUENCE [LARGE SCALE GENOMIC DNA]</scope>
    <source>
        <strain evidence="21 22">RP-AC37</strain>
    </source>
</reference>
<dbReference type="AlphaFoldDB" id="A0A420XR81"/>
<evidence type="ECO:0000256" key="9">
    <source>
        <dbReference type="ARBA" id="ARBA00022516"/>
    </source>
</evidence>
<evidence type="ECO:0000256" key="2">
    <source>
        <dbReference type="ARBA" id="ARBA00004651"/>
    </source>
</evidence>
<name>A0A420XR81_9ACTN</name>
<comment type="subcellular location">
    <subcellularLocation>
        <location evidence="2">Cell membrane</location>
        <topology evidence="2">Multi-pass membrane protein</topology>
    </subcellularLocation>
</comment>
<keyword evidence="15 20" id="KW-0472">Membrane</keyword>
<dbReference type="GO" id="GO:0004605">
    <property type="term" value="F:phosphatidate cytidylyltransferase activity"/>
    <property type="evidence" value="ECO:0007669"/>
    <property type="project" value="UniProtKB-EC"/>
</dbReference>
<dbReference type="GO" id="GO:0005886">
    <property type="term" value="C:plasma membrane"/>
    <property type="evidence" value="ECO:0007669"/>
    <property type="project" value="UniProtKB-SubCell"/>
</dbReference>
<evidence type="ECO:0000313" key="21">
    <source>
        <dbReference type="EMBL" id="RKS77364.1"/>
    </source>
</evidence>
<feature type="transmembrane region" description="Helical" evidence="20">
    <location>
        <begin position="139"/>
        <end position="156"/>
    </location>
</feature>
<accession>A0A420XR81</accession>
<evidence type="ECO:0000256" key="5">
    <source>
        <dbReference type="ARBA" id="ARBA00010185"/>
    </source>
</evidence>
<keyword evidence="10 18" id="KW-0808">Transferase</keyword>
<feature type="transmembrane region" description="Helical" evidence="20">
    <location>
        <begin position="65"/>
        <end position="84"/>
    </location>
</feature>
<feature type="transmembrane region" description="Helical" evidence="20">
    <location>
        <begin position="90"/>
        <end position="109"/>
    </location>
</feature>
<dbReference type="FunCoup" id="A0A420XR81">
    <property type="interactions" value="53"/>
</dbReference>
<dbReference type="EMBL" id="RBWV01000010">
    <property type="protein sequence ID" value="RKS77364.1"/>
    <property type="molecule type" value="Genomic_DNA"/>
</dbReference>
<evidence type="ECO:0000256" key="13">
    <source>
        <dbReference type="ARBA" id="ARBA00022989"/>
    </source>
</evidence>
<keyword evidence="13 20" id="KW-1133">Transmembrane helix</keyword>
<dbReference type="PROSITE" id="PS01315">
    <property type="entry name" value="CDS"/>
    <property type="match status" value="1"/>
</dbReference>
<feature type="transmembrane region" description="Helical" evidence="20">
    <location>
        <begin position="197"/>
        <end position="220"/>
    </location>
</feature>
<evidence type="ECO:0000256" key="20">
    <source>
        <dbReference type="SAM" id="Phobius"/>
    </source>
</evidence>
<proteinExistence type="inferred from homology"/>
<evidence type="ECO:0000256" key="16">
    <source>
        <dbReference type="ARBA" id="ARBA00023209"/>
    </source>
</evidence>
<evidence type="ECO:0000256" key="17">
    <source>
        <dbReference type="ARBA" id="ARBA00023264"/>
    </source>
</evidence>
<keyword evidence="11 18" id="KW-0812">Transmembrane</keyword>
<evidence type="ECO:0000256" key="12">
    <source>
        <dbReference type="ARBA" id="ARBA00022695"/>
    </source>
</evidence>
<dbReference type="GO" id="GO:0016024">
    <property type="term" value="P:CDP-diacylglycerol biosynthetic process"/>
    <property type="evidence" value="ECO:0007669"/>
    <property type="project" value="UniProtKB-UniPathway"/>
</dbReference>
<dbReference type="Proteomes" id="UP000281955">
    <property type="component" value="Unassembled WGS sequence"/>
</dbReference>
<dbReference type="PANTHER" id="PTHR46382:SF1">
    <property type="entry name" value="PHOSPHATIDATE CYTIDYLYLTRANSFERASE"/>
    <property type="match status" value="1"/>
</dbReference>
<comment type="pathway">
    <text evidence="4">Lipid metabolism.</text>
</comment>
<feature type="compositionally biased region" description="Basic and acidic residues" evidence="19">
    <location>
        <begin position="36"/>
        <end position="47"/>
    </location>
</feature>
<evidence type="ECO:0000313" key="22">
    <source>
        <dbReference type="Proteomes" id="UP000281955"/>
    </source>
</evidence>
<dbReference type="InterPro" id="IPR000374">
    <property type="entry name" value="PC_trans"/>
</dbReference>
<comment type="catalytic activity">
    <reaction evidence="1 18">
        <text>a 1,2-diacyl-sn-glycero-3-phosphate + CTP + H(+) = a CDP-1,2-diacyl-sn-glycerol + diphosphate</text>
        <dbReference type="Rhea" id="RHEA:16229"/>
        <dbReference type="ChEBI" id="CHEBI:15378"/>
        <dbReference type="ChEBI" id="CHEBI:33019"/>
        <dbReference type="ChEBI" id="CHEBI:37563"/>
        <dbReference type="ChEBI" id="CHEBI:58332"/>
        <dbReference type="ChEBI" id="CHEBI:58608"/>
        <dbReference type="EC" id="2.7.7.41"/>
    </reaction>
</comment>
<evidence type="ECO:0000256" key="11">
    <source>
        <dbReference type="ARBA" id="ARBA00022692"/>
    </source>
</evidence>
<protein>
    <recommendedName>
        <fullName evidence="7 18">Phosphatidate cytidylyltransferase</fullName>
        <ecNumber evidence="6 18">2.7.7.41</ecNumber>
    </recommendedName>
</protein>
<keyword evidence="17" id="KW-1208">Phospholipid metabolism</keyword>
<evidence type="ECO:0000256" key="18">
    <source>
        <dbReference type="RuleBase" id="RU003938"/>
    </source>
</evidence>
<feature type="transmembrane region" description="Helical" evidence="20">
    <location>
        <begin position="259"/>
        <end position="278"/>
    </location>
</feature>
<evidence type="ECO:0000256" key="15">
    <source>
        <dbReference type="ARBA" id="ARBA00023136"/>
    </source>
</evidence>
<feature type="transmembrane region" description="Helical" evidence="20">
    <location>
        <begin position="168"/>
        <end position="191"/>
    </location>
</feature>
<evidence type="ECO:0000256" key="3">
    <source>
        <dbReference type="ARBA" id="ARBA00005119"/>
    </source>
</evidence>
<comment type="pathway">
    <text evidence="3 18">Phospholipid metabolism; CDP-diacylglycerol biosynthesis; CDP-diacylglycerol from sn-glycerol 3-phosphate: step 3/3.</text>
</comment>
<evidence type="ECO:0000256" key="1">
    <source>
        <dbReference type="ARBA" id="ARBA00001698"/>
    </source>
</evidence>
<keyword evidence="16" id="KW-0594">Phospholipid biosynthesis</keyword>
<dbReference type="EC" id="2.7.7.41" evidence="6 18"/>
<evidence type="ECO:0000256" key="8">
    <source>
        <dbReference type="ARBA" id="ARBA00022475"/>
    </source>
</evidence>
<keyword evidence="12 18" id="KW-0548">Nucleotidyltransferase</keyword>
<evidence type="ECO:0000256" key="4">
    <source>
        <dbReference type="ARBA" id="ARBA00005189"/>
    </source>
</evidence>
<comment type="caution">
    <text evidence="21">The sequence shown here is derived from an EMBL/GenBank/DDBJ whole genome shotgun (WGS) entry which is preliminary data.</text>
</comment>
<dbReference type="Pfam" id="PF01148">
    <property type="entry name" value="CTP_transf_1"/>
    <property type="match status" value="1"/>
</dbReference>
<feature type="transmembrane region" description="Helical" evidence="20">
    <location>
        <begin position="116"/>
        <end position="133"/>
    </location>
</feature>
<keyword evidence="8" id="KW-1003">Cell membrane</keyword>
<sequence length="326" mass="33533">MLPDEGAGHATGVADGAPDEAVARVARPRGSRRHGATHERSEMHEPAGEQPGRPRRRKRSAGRNVPQSIAVGLGLVAVVLLSLYVVKAAFVGLASVAVLIALWELAHAFRSRQVDVPVVPLGVGGVAMLVAAYAEGTGPLLGCFLATCAAALVWRARSGPAGFVRDVTAAVFTAAYVPLLASFAVLMLSAHDGADRVVAFVLAVVASDVGGFVAGVLWGRHPMSPTISPRKSWEGFAGSLVVGAATGAASVPLLLDGPAWGGVLLGVLAVLTATAGDLTESLLKRDLEIKDMGSLLPGHGGLMDRLDSLLPTAPVAYLVLDHVLNR</sequence>
<organism evidence="21 22">
    <name type="scientific">Motilibacter peucedani</name>
    <dbReference type="NCBI Taxonomy" id="598650"/>
    <lineage>
        <taxon>Bacteria</taxon>
        <taxon>Bacillati</taxon>
        <taxon>Actinomycetota</taxon>
        <taxon>Actinomycetes</taxon>
        <taxon>Motilibacterales</taxon>
        <taxon>Motilibacteraceae</taxon>
        <taxon>Motilibacter</taxon>
    </lineage>
</organism>
<feature type="transmembrane region" description="Helical" evidence="20">
    <location>
        <begin position="232"/>
        <end position="253"/>
    </location>
</feature>
<keyword evidence="14" id="KW-0443">Lipid metabolism</keyword>
<feature type="compositionally biased region" description="Basic residues" evidence="19">
    <location>
        <begin position="26"/>
        <end position="35"/>
    </location>
</feature>
<evidence type="ECO:0000256" key="6">
    <source>
        <dbReference type="ARBA" id="ARBA00012487"/>
    </source>
</evidence>
<comment type="similarity">
    <text evidence="5 18">Belongs to the CDS family.</text>
</comment>
<dbReference type="UniPathway" id="UPA00557">
    <property type="reaction ID" value="UER00614"/>
</dbReference>
<dbReference type="InParanoid" id="A0A420XR81"/>
<gene>
    <name evidence="21" type="ORF">CLV35_1050</name>
</gene>